<feature type="chain" id="PRO_5028214413" evidence="7">
    <location>
        <begin position="21"/>
        <end position="160"/>
    </location>
</feature>
<evidence type="ECO:0000256" key="6">
    <source>
        <dbReference type="ARBA" id="ARBA00023180"/>
    </source>
</evidence>
<dbReference type="OrthoDB" id="10043391at2759"/>
<protein>
    <submittedName>
        <fullName evidence="10">WSC domain-containing protein 1-like</fullName>
    </submittedName>
</protein>
<dbReference type="InParanoid" id="A0A6P8HGN2"/>
<dbReference type="PANTHER" id="PTHR24269">
    <property type="entry name" value="KREMEN PROTEIN"/>
    <property type="match status" value="1"/>
</dbReference>
<name>A0A6P8HGN2_ACTTE</name>
<evidence type="ECO:0000313" key="10">
    <source>
        <dbReference type="RefSeq" id="XP_031554113.1"/>
    </source>
</evidence>
<dbReference type="Proteomes" id="UP000515163">
    <property type="component" value="Unplaced"/>
</dbReference>
<dbReference type="RefSeq" id="XP_031554113.1">
    <property type="nucleotide sequence ID" value="XM_031698253.1"/>
</dbReference>
<evidence type="ECO:0000256" key="7">
    <source>
        <dbReference type="SAM" id="SignalP"/>
    </source>
</evidence>
<comment type="subcellular location">
    <subcellularLocation>
        <location evidence="1">Membrane</location>
        <topology evidence="1">Single-pass membrane protein</topology>
    </subcellularLocation>
</comment>
<evidence type="ECO:0000256" key="1">
    <source>
        <dbReference type="ARBA" id="ARBA00004167"/>
    </source>
</evidence>
<dbReference type="InterPro" id="IPR002889">
    <property type="entry name" value="WSC_carb-bd"/>
</dbReference>
<keyword evidence="9" id="KW-1185">Reference proteome</keyword>
<dbReference type="PROSITE" id="PS51212">
    <property type="entry name" value="WSC"/>
    <property type="match status" value="1"/>
</dbReference>
<sequence>MECKTLLALIFVIVAGATSAYNTGNEINVESEYLGCYRDDKIPYAPGYNNQMDRALTFPVKNFFGPKFNCVNACAKFHFRYAGLQNGYLCFCGNSFNKYGRLDDKFCNIKCRGSNLYAKFLGRTLKGEFWKDCGGRWANSVYSGKNNFFTTLPSFSSSKG</sequence>
<reference evidence="10" key="1">
    <citation type="submission" date="2025-08" db="UniProtKB">
        <authorList>
            <consortium name="RefSeq"/>
        </authorList>
    </citation>
    <scope>IDENTIFICATION</scope>
    <source>
        <tissue evidence="10">Tentacle</tissue>
    </source>
</reference>
<dbReference type="PANTHER" id="PTHR24269:SF16">
    <property type="entry name" value="PROTEIN SLG1"/>
    <property type="match status" value="1"/>
</dbReference>
<keyword evidence="5" id="KW-0472">Membrane</keyword>
<feature type="signal peptide" evidence="7">
    <location>
        <begin position="1"/>
        <end position="20"/>
    </location>
</feature>
<keyword evidence="2" id="KW-0812">Transmembrane</keyword>
<keyword evidence="3 7" id="KW-0732">Signal</keyword>
<evidence type="ECO:0000256" key="4">
    <source>
        <dbReference type="ARBA" id="ARBA00022989"/>
    </source>
</evidence>
<dbReference type="Pfam" id="PF01822">
    <property type="entry name" value="WSC"/>
    <property type="match status" value="1"/>
</dbReference>
<evidence type="ECO:0000256" key="3">
    <source>
        <dbReference type="ARBA" id="ARBA00022729"/>
    </source>
</evidence>
<proteinExistence type="predicted"/>
<keyword evidence="4" id="KW-1133">Transmembrane helix</keyword>
<dbReference type="AlphaFoldDB" id="A0A6P8HGN2"/>
<gene>
    <name evidence="10" type="primary">LOC116291134</name>
</gene>
<evidence type="ECO:0000256" key="5">
    <source>
        <dbReference type="ARBA" id="ARBA00023136"/>
    </source>
</evidence>
<feature type="non-terminal residue" evidence="10">
    <location>
        <position position="160"/>
    </location>
</feature>
<dbReference type="InterPro" id="IPR051836">
    <property type="entry name" value="Kremen_rcpt"/>
</dbReference>
<evidence type="ECO:0000256" key="2">
    <source>
        <dbReference type="ARBA" id="ARBA00022692"/>
    </source>
</evidence>
<dbReference type="SMART" id="SM00321">
    <property type="entry name" value="WSC"/>
    <property type="match status" value="1"/>
</dbReference>
<feature type="domain" description="WSC" evidence="8">
    <location>
        <begin position="30"/>
        <end position="145"/>
    </location>
</feature>
<dbReference type="KEGG" id="aten:116291134"/>
<accession>A0A6P8HGN2</accession>
<organism evidence="9 10">
    <name type="scientific">Actinia tenebrosa</name>
    <name type="common">Australian red waratah sea anemone</name>
    <dbReference type="NCBI Taxonomy" id="6105"/>
    <lineage>
        <taxon>Eukaryota</taxon>
        <taxon>Metazoa</taxon>
        <taxon>Cnidaria</taxon>
        <taxon>Anthozoa</taxon>
        <taxon>Hexacorallia</taxon>
        <taxon>Actiniaria</taxon>
        <taxon>Actiniidae</taxon>
        <taxon>Actinia</taxon>
    </lineage>
</organism>
<evidence type="ECO:0000259" key="8">
    <source>
        <dbReference type="PROSITE" id="PS51212"/>
    </source>
</evidence>
<evidence type="ECO:0000313" key="9">
    <source>
        <dbReference type="Proteomes" id="UP000515163"/>
    </source>
</evidence>
<dbReference type="GeneID" id="116291134"/>
<keyword evidence="6" id="KW-0325">Glycoprotein</keyword>
<dbReference type="GO" id="GO:0005886">
    <property type="term" value="C:plasma membrane"/>
    <property type="evidence" value="ECO:0007669"/>
    <property type="project" value="TreeGrafter"/>
</dbReference>